<dbReference type="InterPro" id="IPR036390">
    <property type="entry name" value="WH_DNA-bd_sf"/>
</dbReference>
<dbReference type="InterPro" id="IPR006199">
    <property type="entry name" value="LexA_DNA-bd_dom"/>
</dbReference>
<dbReference type="FunFam" id="2.10.109.10:FF:000001">
    <property type="entry name" value="LexA repressor"/>
    <property type="match status" value="1"/>
</dbReference>
<evidence type="ECO:0000256" key="13">
    <source>
        <dbReference type="RuleBase" id="RU003991"/>
    </source>
</evidence>
<evidence type="ECO:0000259" key="16">
    <source>
        <dbReference type="Pfam" id="PF01726"/>
    </source>
</evidence>
<evidence type="ECO:0000256" key="7">
    <source>
        <dbReference type="ARBA" id="ARBA00023015"/>
    </source>
</evidence>
<dbReference type="EC" id="3.4.21.88" evidence="12"/>
<evidence type="ECO:0000256" key="11">
    <source>
        <dbReference type="ARBA" id="ARBA00023236"/>
    </source>
</evidence>
<feature type="DNA-binding region" description="H-T-H motif" evidence="12">
    <location>
        <begin position="90"/>
        <end position="110"/>
    </location>
</feature>
<evidence type="ECO:0000256" key="6">
    <source>
        <dbReference type="ARBA" id="ARBA00022813"/>
    </source>
</evidence>
<evidence type="ECO:0000256" key="5">
    <source>
        <dbReference type="ARBA" id="ARBA00022801"/>
    </source>
</evidence>
<comment type="function">
    <text evidence="12">Represses a number of genes involved in the response to DNA damage (SOS response), including recA and lexA. In the presence of single-stranded DNA, RecA interacts with LexA causing an autocatalytic cleavage which disrupts the DNA-binding part of LexA, leading to derepression of the SOS regulon and eventually DNA repair.</text>
</comment>
<evidence type="ECO:0000256" key="2">
    <source>
        <dbReference type="ARBA" id="ARBA00022491"/>
    </source>
</evidence>
<dbReference type="InterPro" id="IPR036286">
    <property type="entry name" value="LexA/Signal_pep-like_sf"/>
</dbReference>
<comment type="subunit">
    <text evidence="12">Homodimer.</text>
</comment>
<feature type="site" description="Cleavage; by autolysis" evidence="12">
    <location>
        <begin position="169"/>
        <end position="170"/>
    </location>
</feature>
<keyword evidence="4 12" id="KW-0227">DNA damage</keyword>
<dbReference type="SUPFAM" id="SSF46785">
    <property type="entry name" value="Winged helix' DNA-binding domain"/>
    <property type="match status" value="1"/>
</dbReference>
<feature type="domain" description="LexA repressor DNA-binding" evidence="16">
    <location>
        <begin position="64"/>
        <end position="127"/>
    </location>
</feature>
<dbReference type="KEGG" id="pfre:RM25_0891"/>
<keyword evidence="3 12" id="KW-0235">DNA replication</keyword>
<dbReference type="GO" id="GO:0006260">
    <property type="term" value="P:DNA replication"/>
    <property type="evidence" value="ECO:0007669"/>
    <property type="project" value="UniProtKB-UniRule"/>
</dbReference>
<keyword evidence="11 12" id="KW-0742">SOS response</keyword>
<evidence type="ECO:0000256" key="3">
    <source>
        <dbReference type="ARBA" id="ARBA00022705"/>
    </source>
</evidence>
<dbReference type="InterPro" id="IPR015927">
    <property type="entry name" value="Peptidase_S24_S26A/B/C"/>
</dbReference>
<dbReference type="GO" id="GO:0009432">
    <property type="term" value="P:SOS response"/>
    <property type="evidence" value="ECO:0007669"/>
    <property type="project" value="UniProtKB-UniRule"/>
</dbReference>
<dbReference type="Gene3D" id="1.10.10.10">
    <property type="entry name" value="Winged helix-like DNA-binding domain superfamily/Winged helix DNA-binding domain"/>
    <property type="match status" value="1"/>
</dbReference>
<gene>
    <name evidence="17" type="primary">dinR</name>
    <name evidence="12 17" type="synonym">lexA</name>
    <name evidence="17" type="ORF">PFCIRM138_02565</name>
</gene>
<evidence type="ECO:0000256" key="9">
    <source>
        <dbReference type="ARBA" id="ARBA00023163"/>
    </source>
</evidence>
<feature type="domain" description="Peptidase S24/S26A/S26B/S26C" evidence="15">
    <location>
        <begin position="162"/>
        <end position="274"/>
    </location>
</feature>
<dbReference type="InterPro" id="IPR011991">
    <property type="entry name" value="ArsR-like_HTH"/>
</dbReference>
<comment type="catalytic activity">
    <reaction evidence="12">
        <text>Hydrolysis of Ala-|-Gly bond in repressor LexA.</text>
        <dbReference type="EC" id="3.4.21.88"/>
    </reaction>
</comment>
<protein>
    <recommendedName>
        <fullName evidence="12">LexA repressor</fullName>
        <ecNumber evidence="12">3.4.21.88</ecNumber>
    </recommendedName>
</protein>
<keyword evidence="9 12" id="KW-0804">Transcription</keyword>
<dbReference type="RefSeq" id="WP_036941235.1">
    <property type="nucleotide sequence ID" value="NZ_CP010341.1"/>
</dbReference>
<dbReference type="GO" id="GO:0006508">
    <property type="term" value="P:proteolysis"/>
    <property type="evidence" value="ECO:0007669"/>
    <property type="project" value="InterPro"/>
</dbReference>
<evidence type="ECO:0000256" key="1">
    <source>
        <dbReference type="ARBA" id="ARBA00007484"/>
    </source>
</evidence>
<dbReference type="Gene3D" id="2.10.109.10">
    <property type="entry name" value="Umud Fragment, subunit A"/>
    <property type="match status" value="1"/>
</dbReference>
<keyword evidence="10 12" id="KW-0234">DNA repair</keyword>
<organism evidence="17">
    <name type="scientific">Propionibacterium freudenreichii subsp. freudenreichii</name>
    <dbReference type="NCBI Taxonomy" id="66712"/>
    <lineage>
        <taxon>Bacteria</taxon>
        <taxon>Bacillati</taxon>
        <taxon>Actinomycetota</taxon>
        <taxon>Actinomycetes</taxon>
        <taxon>Propionibacteriales</taxon>
        <taxon>Propionibacteriaceae</taxon>
        <taxon>Propionibacterium</taxon>
    </lineage>
</organism>
<name>A0A068VSC7_PROFF</name>
<feature type="compositionally biased region" description="Polar residues" evidence="14">
    <location>
        <begin position="1"/>
        <end position="14"/>
    </location>
</feature>
<dbReference type="PANTHER" id="PTHR33516">
    <property type="entry name" value="LEXA REPRESSOR"/>
    <property type="match status" value="1"/>
</dbReference>
<dbReference type="InterPro" id="IPR036388">
    <property type="entry name" value="WH-like_DNA-bd_sf"/>
</dbReference>
<keyword evidence="2 12" id="KW-0678">Repressor</keyword>
<dbReference type="GO" id="GO:0006281">
    <property type="term" value="P:DNA repair"/>
    <property type="evidence" value="ECO:0007669"/>
    <property type="project" value="UniProtKB-UniRule"/>
</dbReference>
<dbReference type="AlphaFoldDB" id="A0A068VSC7"/>
<dbReference type="PATRIC" id="fig|66712.6.peg.916"/>
<keyword evidence="5 12" id="KW-0378">Hydrolase</keyword>
<dbReference type="HAMAP" id="MF_00015">
    <property type="entry name" value="LexA"/>
    <property type="match status" value="1"/>
</dbReference>
<dbReference type="GO" id="GO:0003677">
    <property type="term" value="F:DNA binding"/>
    <property type="evidence" value="ECO:0007669"/>
    <property type="project" value="UniProtKB-UniRule"/>
</dbReference>
<feature type="active site" description="For autocatalytic cleavage activity" evidence="12">
    <location>
        <position position="204"/>
    </location>
</feature>
<dbReference type="PANTHER" id="PTHR33516:SF2">
    <property type="entry name" value="LEXA REPRESSOR-RELATED"/>
    <property type="match status" value="1"/>
</dbReference>
<evidence type="ECO:0000259" key="15">
    <source>
        <dbReference type="Pfam" id="PF00717"/>
    </source>
</evidence>
<dbReference type="SUPFAM" id="SSF51306">
    <property type="entry name" value="LexA/Signal peptidase"/>
    <property type="match status" value="1"/>
</dbReference>
<dbReference type="InterPro" id="IPR039418">
    <property type="entry name" value="LexA-like"/>
</dbReference>
<evidence type="ECO:0000313" key="17">
    <source>
        <dbReference type="EMBL" id="CEP25824.1"/>
    </source>
</evidence>
<feature type="active site" description="For autocatalytic cleavage activity" evidence="12">
    <location>
        <position position="241"/>
    </location>
</feature>
<evidence type="ECO:0000256" key="10">
    <source>
        <dbReference type="ARBA" id="ARBA00023204"/>
    </source>
</evidence>
<evidence type="ECO:0000256" key="8">
    <source>
        <dbReference type="ARBA" id="ARBA00023125"/>
    </source>
</evidence>
<dbReference type="CDD" id="cd00090">
    <property type="entry name" value="HTH_ARSR"/>
    <property type="match status" value="1"/>
</dbReference>
<keyword evidence="8 12" id="KW-0238">DNA-binding</keyword>
<dbReference type="GO" id="GO:0045892">
    <property type="term" value="P:negative regulation of DNA-templated transcription"/>
    <property type="evidence" value="ECO:0007669"/>
    <property type="project" value="UniProtKB-UniRule"/>
</dbReference>
<keyword evidence="7 12" id="KW-0805">Transcription regulation</keyword>
<dbReference type="Pfam" id="PF01726">
    <property type="entry name" value="LexA_DNA_bind"/>
    <property type="match status" value="1"/>
</dbReference>
<evidence type="ECO:0000256" key="14">
    <source>
        <dbReference type="SAM" id="MobiDB-lite"/>
    </source>
</evidence>
<feature type="region of interest" description="Disordered" evidence="14">
    <location>
        <begin position="1"/>
        <end position="66"/>
    </location>
</feature>
<comment type="similarity">
    <text evidence="1 12 13">Belongs to the peptidase S24 family.</text>
</comment>
<accession>A0A068VSC7</accession>
<dbReference type="NCBIfam" id="TIGR00498">
    <property type="entry name" value="lexA"/>
    <property type="match status" value="1"/>
</dbReference>
<dbReference type="GO" id="GO:0004252">
    <property type="term" value="F:serine-type endopeptidase activity"/>
    <property type="evidence" value="ECO:0007669"/>
    <property type="project" value="UniProtKB-UniRule"/>
</dbReference>
<keyword evidence="6 12" id="KW-0068">Autocatalytic cleavage</keyword>
<proteinExistence type="inferred from homology"/>
<dbReference type="InterPro" id="IPR050077">
    <property type="entry name" value="LexA_repressor"/>
</dbReference>
<sequence>MTGPASRTDSSSAEQDAPEPSDGGSRKAGRPSRARINQELAASQPRRDAVKTLQRSGEAPGAISDLSPRQRRILEFVQASVEAIGYPPSIREIGKAVGLTSPSSVSHQLEVLEDKGFVRRDPKRPRALEVFMPPARRADADPAETMDITGFGDAFPEAINVPVIGRIAAGAPILASEQVEQVMPMPRELVGDGTVFMLEVRGDSMIEAAICDGDYVVIRQQSTADNGDFVAALLDDEATVKELQRRDGHVWLMPHNQAYEPINGDQATLVGKVVAVLRRM</sequence>
<dbReference type="EMBL" id="LM676387">
    <property type="protein sequence ID" value="CEP25824.1"/>
    <property type="molecule type" value="Genomic_DNA"/>
</dbReference>
<dbReference type="MEROPS" id="S24.001"/>
<dbReference type="InterPro" id="IPR006200">
    <property type="entry name" value="LexA"/>
</dbReference>
<dbReference type="CDD" id="cd06529">
    <property type="entry name" value="S24_LexA-like"/>
    <property type="match status" value="1"/>
</dbReference>
<dbReference type="PRINTS" id="PR00726">
    <property type="entry name" value="LEXASERPTASE"/>
</dbReference>
<dbReference type="InterPro" id="IPR006197">
    <property type="entry name" value="Peptidase_S24_LexA"/>
</dbReference>
<evidence type="ECO:0000256" key="12">
    <source>
        <dbReference type="HAMAP-Rule" id="MF_00015"/>
    </source>
</evidence>
<evidence type="ECO:0000256" key="4">
    <source>
        <dbReference type="ARBA" id="ARBA00022763"/>
    </source>
</evidence>
<reference evidence="17" key="1">
    <citation type="submission" date="2014-08" db="EMBL/GenBank/DDBJ databases">
        <authorList>
            <person name="Falentin Helene"/>
        </authorList>
    </citation>
    <scope>NUCLEOTIDE SEQUENCE</scope>
</reference>
<dbReference type="Pfam" id="PF00717">
    <property type="entry name" value="Peptidase_S24"/>
    <property type="match status" value="1"/>
</dbReference>